<protein>
    <submittedName>
        <fullName evidence="2">Uncharacterized protein</fullName>
    </submittedName>
</protein>
<evidence type="ECO:0000313" key="3">
    <source>
        <dbReference type="Proteomes" id="UP000485058"/>
    </source>
</evidence>
<proteinExistence type="predicted"/>
<accession>A0A699Z6Z1</accession>
<comment type="caution">
    <text evidence="2">The sequence shown here is derived from an EMBL/GenBank/DDBJ whole genome shotgun (WGS) entry which is preliminary data.</text>
</comment>
<evidence type="ECO:0000256" key="1">
    <source>
        <dbReference type="SAM" id="MobiDB-lite"/>
    </source>
</evidence>
<organism evidence="2 3">
    <name type="scientific">Haematococcus lacustris</name>
    <name type="common">Green alga</name>
    <name type="synonym">Haematococcus pluvialis</name>
    <dbReference type="NCBI Taxonomy" id="44745"/>
    <lineage>
        <taxon>Eukaryota</taxon>
        <taxon>Viridiplantae</taxon>
        <taxon>Chlorophyta</taxon>
        <taxon>core chlorophytes</taxon>
        <taxon>Chlorophyceae</taxon>
        <taxon>CS clade</taxon>
        <taxon>Chlamydomonadales</taxon>
        <taxon>Haematococcaceae</taxon>
        <taxon>Haematococcus</taxon>
    </lineage>
</organism>
<dbReference type="PANTHER" id="PTHR35759:SF1">
    <property type="entry name" value="OS07G0673000 PROTEIN"/>
    <property type="match status" value="1"/>
</dbReference>
<dbReference type="PANTHER" id="PTHR35759">
    <property type="entry name" value="BNAA09G03860D PROTEIN"/>
    <property type="match status" value="1"/>
</dbReference>
<feature type="non-terminal residue" evidence="2">
    <location>
        <position position="215"/>
    </location>
</feature>
<keyword evidence="3" id="KW-1185">Reference proteome</keyword>
<gene>
    <name evidence="2" type="ORF">HaLaN_10731</name>
</gene>
<sequence length="215" mass="23079">GRQPGQPGQGLGLGLLLHSQEYPAWHPDHFPHHLGWCQHGSDVRYQPGLFRMRNILWWAGSLAVLDTGDGSLWQDLRYPGALNTVDEGDCGRPLADVNFLPWPTAAGSLASHTALIPEPSCDEACAYGEESTWTRCSALRHKSSRLTKQPPGPQPSLQQSTPTMNTTTPIGPLRGDQAFLPVAQPNPNPIPYPGCCPALSMQAAGACGHCSRACG</sequence>
<dbReference type="AlphaFoldDB" id="A0A699Z6Z1"/>
<reference evidence="2 3" key="1">
    <citation type="submission" date="2020-02" db="EMBL/GenBank/DDBJ databases">
        <title>Draft genome sequence of Haematococcus lacustris strain NIES-144.</title>
        <authorList>
            <person name="Morimoto D."/>
            <person name="Nakagawa S."/>
            <person name="Yoshida T."/>
            <person name="Sawayama S."/>
        </authorList>
    </citation>
    <scope>NUCLEOTIDE SEQUENCE [LARGE SCALE GENOMIC DNA]</scope>
    <source>
        <strain evidence="2 3">NIES-144</strain>
    </source>
</reference>
<name>A0A699Z6Z1_HAELA</name>
<dbReference type="Proteomes" id="UP000485058">
    <property type="component" value="Unassembled WGS sequence"/>
</dbReference>
<dbReference type="EMBL" id="BLLF01000749">
    <property type="protein sequence ID" value="GFH14634.1"/>
    <property type="molecule type" value="Genomic_DNA"/>
</dbReference>
<feature type="region of interest" description="Disordered" evidence="1">
    <location>
        <begin position="143"/>
        <end position="177"/>
    </location>
</feature>
<feature type="non-terminal residue" evidence="2">
    <location>
        <position position="1"/>
    </location>
</feature>
<evidence type="ECO:0000313" key="2">
    <source>
        <dbReference type="EMBL" id="GFH14634.1"/>
    </source>
</evidence>